<feature type="region of interest" description="Disordered" evidence="1">
    <location>
        <begin position="165"/>
        <end position="217"/>
    </location>
</feature>
<dbReference type="EMBL" id="JABFUD020000008">
    <property type="protein sequence ID" value="KAI5076804.1"/>
    <property type="molecule type" value="Genomic_DNA"/>
</dbReference>
<dbReference type="PANTHER" id="PTHR33099">
    <property type="entry name" value="FE2OG DIOXYGENASE DOMAIN-CONTAINING PROTEIN"/>
    <property type="match status" value="1"/>
</dbReference>
<organism evidence="2 3">
    <name type="scientific">Adiantum capillus-veneris</name>
    <name type="common">Maidenhair fern</name>
    <dbReference type="NCBI Taxonomy" id="13818"/>
    <lineage>
        <taxon>Eukaryota</taxon>
        <taxon>Viridiplantae</taxon>
        <taxon>Streptophyta</taxon>
        <taxon>Embryophyta</taxon>
        <taxon>Tracheophyta</taxon>
        <taxon>Polypodiopsida</taxon>
        <taxon>Polypodiidae</taxon>
        <taxon>Polypodiales</taxon>
        <taxon>Pteridineae</taxon>
        <taxon>Pteridaceae</taxon>
        <taxon>Vittarioideae</taxon>
        <taxon>Adiantum</taxon>
    </lineage>
</organism>
<keyword evidence="3" id="KW-1185">Reference proteome</keyword>
<gene>
    <name evidence="2" type="ORF">GOP47_0008869</name>
</gene>
<evidence type="ECO:0000313" key="3">
    <source>
        <dbReference type="Proteomes" id="UP000886520"/>
    </source>
</evidence>
<accession>A0A9D4UZE4</accession>
<evidence type="ECO:0000256" key="1">
    <source>
        <dbReference type="SAM" id="MobiDB-lite"/>
    </source>
</evidence>
<dbReference type="Proteomes" id="UP000886520">
    <property type="component" value="Chromosome 8"/>
</dbReference>
<dbReference type="PANTHER" id="PTHR33099:SF7">
    <property type="entry name" value="MYND-TYPE DOMAIN-CONTAINING PROTEIN"/>
    <property type="match status" value="1"/>
</dbReference>
<dbReference type="AlphaFoldDB" id="A0A9D4UZE4"/>
<dbReference type="Gene3D" id="2.60.120.620">
    <property type="entry name" value="q2cbj1_9rhob like domain"/>
    <property type="match status" value="1"/>
</dbReference>
<protein>
    <submittedName>
        <fullName evidence="2">Uncharacterized protein</fullName>
    </submittedName>
</protein>
<evidence type="ECO:0000313" key="2">
    <source>
        <dbReference type="EMBL" id="KAI5076804.1"/>
    </source>
</evidence>
<reference evidence="2" key="1">
    <citation type="submission" date="2021-01" db="EMBL/GenBank/DDBJ databases">
        <title>Adiantum capillus-veneris genome.</title>
        <authorList>
            <person name="Fang Y."/>
            <person name="Liao Q."/>
        </authorList>
    </citation>
    <scope>NUCLEOTIDE SEQUENCE</scope>
    <source>
        <strain evidence="2">H3</strain>
        <tissue evidence="2">Leaf</tissue>
    </source>
</reference>
<feature type="compositionally biased region" description="Low complexity" evidence="1">
    <location>
        <begin position="166"/>
        <end position="177"/>
    </location>
</feature>
<sequence length="217" mass="23518">MFACGGKINAAQFSLPCSFYVQGLGELPLPLSPSNIFHLIDLSEQAPYIKGSATAGDKSVREARQIDASFLTCHPLNSTFFLHTAQAIAAHAVERLGMDAHNVHLDAKPYKLLLYEAGGQFAFHRGTERELGMSGTLIIQIPTLSLHQGDQLVVHNAHNSVTFDFSGGKSSRHSSSSQTRRPFKFCHTDGSRSKGQGCSSNRGDEKVQEKYATGAVI</sequence>
<comment type="caution">
    <text evidence="2">The sequence shown here is derived from an EMBL/GenBank/DDBJ whole genome shotgun (WGS) entry which is preliminary data.</text>
</comment>
<dbReference type="OrthoDB" id="1932346at2759"/>
<proteinExistence type="predicted"/>
<name>A0A9D4UZE4_ADICA</name>